<proteinExistence type="predicted"/>
<reference evidence="1 2" key="1">
    <citation type="journal article" date="2021" name="Int. J. Syst. Evol. Microbiol.">
        <title>Amazonocrinis nigriterrae gen. nov., sp. nov., Atlanticothrix silvestris gen. nov., sp. nov. and Dendronalium phyllosphericum gen. nov., sp. nov., nostocacean cyanobacteria from Brazilian environments.</title>
        <authorList>
            <person name="Alvarenga D.O."/>
            <person name="Andreote A.P.D."/>
            <person name="Branco L.H.Z."/>
            <person name="Delbaje E."/>
            <person name="Cruz R.B."/>
            <person name="Varani A.M."/>
            <person name="Fiore M.F."/>
        </authorList>
    </citation>
    <scope>NUCLEOTIDE SEQUENCE [LARGE SCALE GENOMIC DNA]</scope>
    <source>
        <strain evidence="1 2">CENA369</strain>
    </source>
</reference>
<accession>A0A8J7IEH6</accession>
<dbReference type="AlphaFoldDB" id="A0A8J7IEH6"/>
<dbReference type="Proteomes" id="UP000662314">
    <property type="component" value="Unassembled WGS sequence"/>
</dbReference>
<protein>
    <recommendedName>
        <fullName evidence="3">Lipoprotein</fullName>
    </recommendedName>
</protein>
<keyword evidence="2" id="KW-1185">Reference proteome</keyword>
<evidence type="ECO:0008006" key="3">
    <source>
        <dbReference type="Google" id="ProtNLM"/>
    </source>
</evidence>
<comment type="caution">
    <text evidence="1">The sequence shown here is derived from an EMBL/GenBank/DDBJ whole genome shotgun (WGS) entry which is preliminary data.</text>
</comment>
<organism evidence="1 2">
    <name type="scientific">Dendronalium phyllosphericum CENA369</name>
    <dbReference type="NCBI Taxonomy" id="1725256"/>
    <lineage>
        <taxon>Bacteria</taxon>
        <taxon>Bacillati</taxon>
        <taxon>Cyanobacteriota</taxon>
        <taxon>Cyanophyceae</taxon>
        <taxon>Nostocales</taxon>
        <taxon>Nostocaceae</taxon>
        <taxon>Dendronalium</taxon>
        <taxon>Dendronalium phyllosphericum</taxon>
    </lineage>
</organism>
<dbReference type="EMBL" id="JAECZA010000249">
    <property type="protein sequence ID" value="MBH8577026.1"/>
    <property type="molecule type" value="Genomic_DNA"/>
</dbReference>
<dbReference type="RefSeq" id="WP_214435744.1">
    <property type="nucleotide sequence ID" value="NZ_CAWPUQ010000179.1"/>
</dbReference>
<evidence type="ECO:0000313" key="1">
    <source>
        <dbReference type="EMBL" id="MBH8577026.1"/>
    </source>
</evidence>
<gene>
    <name evidence="1" type="ORF">I8752_29400</name>
</gene>
<name>A0A8J7IEH6_9NOST</name>
<dbReference type="PROSITE" id="PS51257">
    <property type="entry name" value="PROKAR_LIPOPROTEIN"/>
    <property type="match status" value="1"/>
</dbReference>
<evidence type="ECO:0000313" key="2">
    <source>
        <dbReference type="Proteomes" id="UP000662314"/>
    </source>
</evidence>
<sequence length="296" mass="33708">MTKKNHKTWVVIAIIVTTISGCRSTDEYKKFAEAGKTFAEATNSLLGDAEQITINTTSERLLSYRITSGKFQPNDEVAQKLVNHYNELSEKDKERLELINELRKHNQFLQDYFSKLIELAGSDSPDRSKAAVESIANSLQNSGNKLVSLSPIKIDRLLSVTKIVLDARINGAIKEELQKRKDTIYQEITIQEKVLKELGESLEGDIKTLRNLQEYRLVVQPLTQPEEVNADTWIEARYNVMTRNADVITKINDASDKLAKFKEFFIASIEGDLTSKRLHDFIQETNSFSAFVFEQK</sequence>